<organism evidence="2 3">
    <name type="scientific">Caenorhabditis remanei</name>
    <name type="common">Caenorhabditis vulgaris</name>
    <dbReference type="NCBI Taxonomy" id="31234"/>
    <lineage>
        <taxon>Eukaryota</taxon>
        <taxon>Metazoa</taxon>
        <taxon>Ecdysozoa</taxon>
        <taxon>Nematoda</taxon>
        <taxon>Chromadorea</taxon>
        <taxon>Rhabditida</taxon>
        <taxon>Rhabditina</taxon>
        <taxon>Rhabditomorpha</taxon>
        <taxon>Rhabditoidea</taxon>
        <taxon>Rhabditidae</taxon>
        <taxon>Peloderinae</taxon>
        <taxon>Caenorhabditis</taxon>
    </lineage>
</organism>
<accession>A0A6A5GVC4</accession>
<dbReference type="RefSeq" id="XP_053585224.1">
    <property type="nucleotide sequence ID" value="XM_053730452.1"/>
</dbReference>
<gene>
    <name evidence="2" type="ORF">GCK72_014770</name>
</gene>
<reference evidence="2 3" key="1">
    <citation type="submission" date="2019-12" db="EMBL/GenBank/DDBJ databases">
        <title>Chromosome-level assembly of the Caenorhabditis remanei genome.</title>
        <authorList>
            <person name="Teterina A.A."/>
            <person name="Willis J.H."/>
            <person name="Phillips P.C."/>
        </authorList>
    </citation>
    <scope>NUCLEOTIDE SEQUENCE [LARGE SCALE GENOMIC DNA]</scope>
    <source>
        <strain evidence="2 3">PX506</strain>
        <tissue evidence="2">Whole organism</tissue>
    </source>
</reference>
<dbReference type="Proteomes" id="UP000483820">
    <property type="component" value="Chromosome IV"/>
</dbReference>
<dbReference type="CTD" id="78775903"/>
<dbReference type="AlphaFoldDB" id="A0A6A5GVC4"/>
<dbReference type="EMBL" id="WUAV01000004">
    <property type="protein sequence ID" value="KAF1758312.1"/>
    <property type="molecule type" value="Genomic_DNA"/>
</dbReference>
<protein>
    <submittedName>
        <fullName evidence="2">Uncharacterized protein</fullName>
    </submittedName>
</protein>
<dbReference type="KEGG" id="crq:GCK72_014770"/>
<evidence type="ECO:0000313" key="3">
    <source>
        <dbReference type="Proteomes" id="UP000483820"/>
    </source>
</evidence>
<evidence type="ECO:0000256" key="1">
    <source>
        <dbReference type="SAM" id="MobiDB-lite"/>
    </source>
</evidence>
<name>A0A6A5GVC4_CAERE</name>
<dbReference type="GeneID" id="78775903"/>
<feature type="compositionally biased region" description="Basic and acidic residues" evidence="1">
    <location>
        <begin position="51"/>
        <end position="60"/>
    </location>
</feature>
<sequence length="98" mass="11379">MFDGERTACLSEEESKQNECLCIQAGQQGTSENPHRKGGWRFYGLRRNRKERHDAPKEQECFTPAPSMFDGWKTEPDQTEHAKTYSVRPSKRSVLLNF</sequence>
<evidence type="ECO:0000313" key="2">
    <source>
        <dbReference type="EMBL" id="KAF1758312.1"/>
    </source>
</evidence>
<comment type="caution">
    <text evidence="2">The sequence shown here is derived from an EMBL/GenBank/DDBJ whole genome shotgun (WGS) entry which is preliminary data.</text>
</comment>
<proteinExistence type="predicted"/>
<feature type="region of interest" description="Disordered" evidence="1">
    <location>
        <begin position="50"/>
        <end position="70"/>
    </location>
</feature>